<gene>
    <name evidence="1" type="ORF">V5O48_006495</name>
</gene>
<dbReference type="Proteomes" id="UP001465976">
    <property type="component" value="Unassembled WGS sequence"/>
</dbReference>
<evidence type="ECO:0000313" key="1">
    <source>
        <dbReference type="EMBL" id="KAL0575476.1"/>
    </source>
</evidence>
<reference evidence="1 2" key="1">
    <citation type="submission" date="2024-02" db="EMBL/GenBank/DDBJ databases">
        <title>A draft genome for the cacao thread blight pathogen Marasmius crinis-equi.</title>
        <authorList>
            <person name="Cohen S.P."/>
            <person name="Baruah I.K."/>
            <person name="Amoako-Attah I."/>
            <person name="Bukari Y."/>
            <person name="Meinhardt L.W."/>
            <person name="Bailey B.A."/>
        </authorList>
    </citation>
    <scope>NUCLEOTIDE SEQUENCE [LARGE SCALE GENOMIC DNA]</scope>
    <source>
        <strain evidence="1 2">GH-76</strain>
    </source>
</reference>
<feature type="non-terminal residue" evidence="1">
    <location>
        <position position="1"/>
    </location>
</feature>
<keyword evidence="2" id="KW-1185">Reference proteome</keyword>
<name>A0ABR3FK86_9AGAR</name>
<comment type="caution">
    <text evidence="1">The sequence shown here is derived from an EMBL/GenBank/DDBJ whole genome shotgun (WGS) entry which is preliminary data.</text>
</comment>
<dbReference type="EMBL" id="JBAHYK010000300">
    <property type="protein sequence ID" value="KAL0575476.1"/>
    <property type="molecule type" value="Genomic_DNA"/>
</dbReference>
<evidence type="ECO:0000313" key="2">
    <source>
        <dbReference type="Proteomes" id="UP001465976"/>
    </source>
</evidence>
<organism evidence="1 2">
    <name type="scientific">Marasmius crinis-equi</name>
    <dbReference type="NCBI Taxonomy" id="585013"/>
    <lineage>
        <taxon>Eukaryota</taxon>
        <taxon>Fungi</taxon>
        <taxon>Dikarya</taxon>
        <taxon>Basidiomycota</taxon>
        <taxon>Agaricomycotina</taxon>
        <taxon>Agaricomycetes</taxon>
        <taxon>Agaricomycetidae</taxon>
        <taxon>Agaricales</taxon>
        <taxon>Marasmiineae</taxon>
        <taxon>Marasmiaceae</taxon>
        <taxon>Marasmius</taxon>
    </lineage>
</organism>
<sequence length="72" mass="7733">FFDCFVSKDNNPRAVKTELRKRLVPGRTFFTPSQPGSAKYAQPEVPGHDIGGSFSSLLTACPITLSPSSSST</sequence>
<accession>A0ABR3FK86</accession>
<protein>
    <submittedName>
        <fullName evidence="1">Uncharacterized protein</fullName>
    </submittedName>
</protein>
<proteinExistence type="predicted"/>